<feature type="domain" description="Amidohydrolase-related" evidence="2">
    <location>
        <begin position="76"/>
        <end position="448"/>
    </location>
</feature>
<keyword evidence="4" id="KW-1185">Reference proteome</keyword>
<accession>A0ABZ2ZRG3</accession>
<sequence>MSSPAAKGTAGGPATGTSAGAAAEGVRFFWCEQGWVDGAVVPGVRLEVDSAGMVTGSETWVPAREGDCRLPGVSFPAASNAHSHAFHRVLRGRTHAGGSGSFWTWREQMYEAAGALTPELYEQLATAVFAEMVVTGFTSVAEFHYVHHRPDGSTYGGSETGDHAMERALARAAVAAGIRLTLLDTCYLAGGFGVPLNGRQQRFGDRDAQGWLHRLASLRTAVTAEFDPALVSVGAALHSVRGVPEAALPTIAAGLPDGIPLHIHLSEQPAENEACVQATGLTPTMLLDKHGLISSRLSAVHATHLSEEDISVLGDAGATVVMCPTTEADLADGIGPAAALRAAGARIALGTDQHAVVDPFLEMRALEHGERLSSGERGRFTPADLHAAVSGAGARAQDRPEPGLEAGKVCDLMCVDPASIRTAGSRPGQLSLTATAADVHTVVVGGRIRARSGRHTTLGNPAALLGTAIAAVDAARTSTLEGTPRP</sequence>
<dbReference type="GO" id="GO:0050416">
    <property type="term" value="F:formimidoylglutamate deiminase activity"/>
    <property type="evidence" value="ECO:0007669"/>
    <property type="project" value="UniProtKB-EC"/>
</dbReference>
<organism evidence="3 4">
    <name type="scientific">Arthrobacter citreus</name>
    <dbReference type="NCBI Taxonomy" id="1670"/>
    <lineage>
        <taxon>Bacteria</taxon>
        <taxon>Bacillati</taxon>
        <taxon>Actinomycetota</taxon>
        <taxon>Actinomycetes</taxon>
        <taxon>Micrococcales</taxon>
        <taxon>Micrococcaceae</taxon>
        <taxon>Arthrobacter</taxon>
    </lineage>
</organism>
<dbReference type="InterPro" id="IPR050287">
    <property type="entry name" value="MTA/SAH_deaminase"/>
</dbReference>
<evidence type="ECO:0000313" key="3">
    <source>
        <dbReference type="EMBL" id="WZP14549.1"/>
    </source>
</evidence>
<name>A0ABZ2ZRG3_9MICC</name>
<evidence type="ECO:0000256" key="1">
    <source>
        <dbReference type="ARBA" id="ARBA00022801"/>
    </source>
</evidence>
<dbReference type="InterPro" id="IPR011059">
    <property type="entry name" value="Metal-dep_hydrolase_composite"/>
</dbReference>
<dbReference type="Pfam" id="PF01979">
    <property type="entry name" value="Amidohydro_1"/>
    <property type="match status" value="1"/>
</dbReference>
<proteinExistence type="predicted"/>
<dbReference type="PANTHER" id="PTHR43794:SF11">
    <property type="entry name" value="AMIDOHYDROLASE-RELATED DOMAIN-CONTAINING PROTEIN"/>
    <property type="match status" value="1"/>
</dbReference>
<dbReference type="EC" id="3.5.3.13" evidence="3"/>
<keyword evidence="1 3" id="KW-0378">Hydrolase</keyword>
<dbReference type="InterPro" id="IPR006680">
    <property type="entry name" value="Amidohydro-rel"/>
</dbReference>
<dbReference type="EMBL" id="CP151657">
    <property type="protein sequence ID" value="WZP14549.1"/>
    <property type="molecule type" value="Genomic_DNA"/>
</dbReference>
<reference evidence="3 4" key="1">
    <citation type="submission" date="2024-04" db="EMBL/GenBank/DDBJ databases">
        <title>Arthrobacter sp. from Plains bison fecal sample.</title>
        <authorList>
            <person name="Ruzzini A."/>
        </authorList>
    </citation>
    <scope>NUCLEOTIDE SEQUENCE [LARGE SCALE GENOMIC DNA]</scope>
    <source>
        <strain evidence="3 4">EINP1</strain>
    </source>
</reference>
<dbReference type="Proteomes" id="UP001448858">
    <property type="component" value="Chromosome"/>
</dbReference>
<evidence type="ECO:0000313" key="4">
    <source>
        <dbReference type="Proteomes" id="UP001448858"/>
    </source>
</evidence>
<dbReference type="SUPFAM" id="SSF51556">
    <property type="entry name" value="Metallo-dependent hydrolases"/>
    <property type="match status" value="1"/>
</dbReference>
<dbReference type="SUPFAM" id="SSF51338">
    <property type="entry name" value="Composite domain of metallo-dependent hydrolases"/>
    <property type="match status" value="1"/>
</dbReference>
<dbReference type="InterPro" id="IPR032466">
    <property type="entry name" value="Metal_Hydrolase"/>
</dbReference>
<dbReference type="NCBIfam" id="NF006681">
    <property type="entry name" value="PRK09229.1-2"/>
    <property type="match status" value="1"/>
</dbReference>
<gene>
    <name evidence="3" type="ORF">AAE021_10075</name>
</gene>
<dbReference type="PANTHER" id="PTHR43794">
    <property type="entry name" value="AMINOHYDROLASE SSNA-RELATED"/>
    <property type="match status" value="1"/>
</dbReference>
<protein>
    <submittedName>
        <fullName evidence="3">Formimidoylglutamate deiminase</fullName>
        <ecNumber evidence="3">3.5.3.13</ecNumber>
    </submittedName>
</protein>
<evidence type="ECO:0000259" key="2">
    <source>
        <dbReference type="Pfam" id="PF01979"/>
    </source>
</evidence>
<dbReference type="Gene3D" id="3.20.20.140">
    <property type="entry name" value="Metal-dependent hydrolases"/>
    <property type="match status" value="1"/>
</dbReference>
<dbReference type="Gene3D" id="2.30.40.10">
    <property type="entry name" value="Urease, subunit C, domain 1"/>
    <property type="match status" value="1"/>
</dbReference>